<evidence type="ECO:0000313" key="1">
    <source>
        <dbReference type="Proteomes" id="UP000095283"/>
    </source>
</evidence>
<dbReference type="WBParaSite" id="Hba_07606">
    <property type="protein sequence ID" value="Hba_07606"/>
    <property type="gene ID" value="Hba_07606"/>
</dbReference>
<reference evidence="2" key="1">
    <citation type="submission" date="2016-11" db="UniProtKB">
        <authorList>
            <consortium name="WormBaseParasite"/>
        </authorList>
    </citation>
    <scope>IDENTIFICATION</scope>
</reference>
<sequence length="273" mass="31772">MLLGHKGNHTPYHLCQQSSRLYTERPAWQIKEQPRHKGNCYSILRFEKEFFRLPSVRKLKVLGLHGECDFSDDDLSAMDFRLLFLHRCHISECALRIFIEVMFTPVGTSCVSLAIFLKRNKEENDLGCVGVDLPNIERVKEGRWNLRNLRGRIMKLMIRNYHFLFNYRMFDLIVCGMKARESRKCSTTSISSPVIQRIILVYAKNRSSLVTRSILQREDVAVHWQDDVLYVNVCKPITPSEVYLDGGVDGKCYTSNPARFDNQSYFLVSATRH</sequence>
<dbReference type="Proteomes" id="UP000095283">
    <property type="component" value="Unplaced"/>
</dbReference>
<evidence type="ECO:0000313" key="2">
    <source>
        <dbReference type="WBParaSite" id="Hba_07606"/>
    </source>
</evidence>
<keyword evidence="1" id="KW-1185">Reference proteome</keyword>
<protein>
    <submittedName>
        <fullName evidence="2">DUF295 domain-containing protein</fullName>
    </submittedName>
</protein>
<organism evidence="1 2">
    <name type="scientific">Heterorhabditis bacteriophora</name>
    <name type="common">Entomopathogenic nematode worm</name>
    <dbReference type="NCBI Taxonomy" id="37862"/>
    <lineage>
        <taxon>Eukaryota</taxon>
        <taxon>Metazoa</taxon>
        <taxon>Ecdysozoa</taxon>
        <taxon>Nematoda</taxon>
        <taxon>Chromadorea</taxon>
        <taxon>Rhabditida</taxon>
        <taxon>Rhabditina</taxon>
        <taxon>Rhabditomorpha</taxon>
        <taxon>Strongyloidea</taxon>
        <taxon>Heterorhabditidae</taxon>
        <taxon>Heterorhabditis</taxon>
    </lineage>
</organism>
<proteinExistence type="predicted"/>
<accession>A0A1I7WR23</accession>
<name>A0A1I7WR23_HETBA</name>
<dbReference type="AlphaFoldDB" id="A0A1I7WR23"/>